<sequence>MGILTPPTAIRQEQDGGRGCRRAPGGPCSAHANGMGTAGAPVRRPRKIHASHTKKVACPLDHEEALLRVLTTVREITAPEKEIEAEPGLIEDGSITPVRDKGGNLQEGARELISNETAGEPNPDGAL</sequence>
<reference evidence="2" key="1">
    <citation type="journal article" date="2022" name="bioRxiv">
        <title>Sequencing and chromosome-scale assembly of the giantPleurodeles waltlgenome.</title>
        <authorList>
            <person name="Brown T."/>
            <person name="Elewa A."/>
            <person name="Iarovenko S."/>
            <person name="Subramanian E."/>
            <person name="Araus A.J."/>
            <person name="Petzold A."/>
            <person name="Susuki M."/>
            <person name="Suzuki K.-i.T."/>
            <person name="Hayashi T."/>
            <person name="Toyoda A."/>
            <person name="Oliveira C."/>
            <person name="Osipova E."/>
            <person name="Leigh N.D."/>
            <person name="Simon A."/>
            <person name="Yun M.H."/>
        </authorList>
    </citation>
    <scope>NUCLEOTIDE SEQUENCE</scope>
    <source>
        <strain evidence="2">20211129_DDA</strain>
        <tissue evidence="2">Liver</tissue>
    </source>
</reference>
<feature type="compositionally biased region" description="Basic residues" evidence="1">
    <location>
        <begin position="43"/>
        <end position="55"/>
    </location>
</feature>
<protein>
    <submittedName>
        <fullName evidence="2">Uncharacterized protein</fullName>
    </submittedName>
</protein>
<evidence type="ECO:0000256" key="1">
    <source>
        <dbReference type="SAM" id="MobiDB-lite"/>
    </source>
</evidence>
<dbReference type="AlphaFoldDB" id="A0AAV7VJM4"/>
<evidence type="ECO:0000313" key="3">
    <source>
        <dbReference type="Proteomes" id="UP001066276"/>
    </source>
</evidence>
<proteinExistence type="predicted"/>
<accession>A0AAV7VJM4</accession>
<evidence type="ECO:0000313" key="2">
    <source>
        <dbReference type="EMBL" id="KAJ1201829.1"/>
    </source>
</evidence>
<keyword evidence="3" id="KW-1185">Reference proteome</keyword>
<comment type="caution">
    <text evidence="2">The sequence shown here is derived from an EMBL/GenBank/DDBJ whole genome shotgun (WGS) entry which is preliminary data.</text>
</comment>
<organism evidence="2 3">
    <name type="scientific">Pleurodeles waltl</name>
    <name type="common">Iberian ribbed newt</name>
    <dbReference type="NCBI Taxonomy" id="8319"/>
    <lineage>
        <taxon>Eukaryota</taxon>
        <taxon>Metazoa</taxon>
        <taxon>Chordata</taxon>
        <taxon>Craniata</taxon>
        <taxon>Vertebrata</taxon>
        <taxon>Euteleostomi</taxon>
        <taxon>Amphibia</taxon>
        <taxon>Batrachia</taxon>
        <taxon>Caudata</taxon>
        <taxon>Salamandroidea</taxon>
        <taxon>Salamandridae</taxon>
        <taxon>Pleurodelinae</taxon>
        <taxon>Pleurodeles</taxon>
    </lineage>
</organism>
<dbReference type="Proteomes" id="UP001066276">
    <property type="component" value="Chromosome 2_1"/>
</dbReference>
<gene>
    <name evidence="2" type="ORF">NDU88_005635</name>
</gene>
<dbReference type="EMBL" id="JANPWB010000003">
    <property type="protein sequence ID" value="KAJ1201829.1"/>
    <property type="molecule type" value="Genomic_DNA"/>
</dbReference>
<feature type="region of interest" description="Disordered" evidence="1">
    <location>
        <begin position="84"/>
        <end position="127"/>
    </location>
</feature>
<feature type="region of interest" description="Disordered" evidence="1">
    <location>
        <begin position="1"/>
        <end position="55"/>
    </location>
</feature>
<name>A0AAV7VJM4_PLEWA</name>